<gene>
    <name evidence="2" type="ORF">ACFO8Q_12535</name>
</gene>
<dbReference type="PANTHER" id="PTHR10094">
    <property type="entry name" value="STEROL CARRIER PROTEIN 2 SCP-2 FAMILY PROTEIN"/>
    <property type="match status" value="1"/>
</dbReference>
<dbReference type="RefSeq" id="WP_380026105.1">
    <property type="nucleotide sequence ID" value="NZ_JBHSHC010000097.1"/>
</dbReference>
<feature type="domain" description="SCP2" evidence="1">
    <location>
        <begin position="11"/>
        <end position="106"/>
    </location>
</feature>
<proteinExistence type="predicted"/>
<name>A0ABV9Q102_9BACL</name>
<dbReference type="SUPFAM" id="SSF55718">
    <property type="entry name" value="SCP-like"/>
    <property type="match status" value="1"/>
</dbReference>
<protein>
    <submittedName>
        <fullName evidence="2">SCP2 sterol-binding domain-containing protein</fullName>
    </submittedName>
</protein>
<dbReference type="PANTHER" id="PTHR10094:SF25">
    <property type="entry name" value="SCP2 STEROL-BINDING DOMAIN-CONTAINING PROTEIN 1"/>
    <property type="match status" value="1"/>
</dbReference>
<sequence>MSVQEVFSTLTEKMNTVPNGIAGVNTVYQFDLSGDQGGTYQLKIEDGKAEYVQGTSFDAKCSLQMSDESFLKLMKGKLNPTMAFMTGKLKINGDVGLAMKLQSILQKYQ</sequence>
<dbReference type="InterPro" id="IPR003033">
    <property type="entry name" value="SCP2_sterol-bd_dom"/>
</dbReference>
<dbReference type="EMBL" id="JBHSHC010000097">
    <property type="protein sequence ID" value="MFC4768176.1"/>
    <property type="molecule type" value="Genomic_DNA"/>
</dbReference>
<dbReference type="Proteomes" id="UP001596002">
    <property type="component" value="Unassembled WGS sequence"/>
</dbReference>
<evidence type="ECO:0000259" key="1">
    <source>
        <dbReference type="Pfam" id="PF02036"/>
    </source>
</evidence>
<evidence type="ECO:0000313" key="2">
    <source>
        <dbReference type="EMBL" id="MFC4768176.1"/>
    </source>
</evidence>
<dbReference type="InterPro" id="IPR036527">
    <property type="entry name" value="SCP2_sterol-bd_dom_sf"/>
</dbReference>
<accession>A0ABV9Q102</accession>
<dbReference type="Gene3D" id="3.30.1050.10">
    <property type="entry name" value="SCP2 sterol-binding domain"/>
    <property type="match status" value="1"/>
</dbReference>
<keyword evidence="3" id="KW-1185">Reference proteome</keyword>
<organism evidence="2 3">
    <name type="scientific">Effusibacillus consociatus</name>
    <dbReference type="NCBI Taxonomy" id="1117041"/>
    <lineage>
        <taxon>Bacteria</taxon>
        <taxon>Bacillati</taxon>
        <taxon>Bacillota</taxon>
        <taxon>Bacilli</taxon>
        <taxon>Bacillales</taxon>
        <taxon>Alicyclobacillaceae</taxon>
        <taxon>Effusibacillus</taxon>
    </lineage>
</organism>
<reference evidence="3" key="1">
    <citation type="journal article" date="2019" name="Int. J. Syst. Evol. Microbiol.">
        <title>The Global Catalogue of Microorganisms (GCM) 10K type strain sequencing project: providing services to taxonomists for standard genome sequencing and annotation.</title>
        <authorList>
            <consortium name="The Broad Institute Genomics Platform"/>
            <consortium name="The Broad Institute Genome Sequencing Center for Infectious Disease"/>
            <person name="Wu L."/>
            <person name="Ma J."/>
        </authorList>
    </citation>
    <scope>NUCLEOTIDE SEQUENCE [LARGE SCALE GENOMIC DNA]</scope>
    <source>
        <strain evidence="3">WYCCWR 12678</strain>
    </source>
</reference>
<dbReference type="Pfam" id="PF02036">
    <property type="entry name" value="SCP2"/>
    <property type="match status" value="1"/>
</dbReference>
<comment type="caution">
    <text evidence="2">The sequence shown here is derived from an EMBL/GenBank/DDBJ whole genome shotgun (WGS) entry which is preliminary data.</text>
</comment>
<evidence type="ECO:0000313" key="3">
    <source>
        <dbReference type="Proteomes" id="UP001596002"/>
    </source>
</evidence>